<dbReference type="PANTHER" id="PTHR30213:SF1">
    <property type="entry name" value="INNER MEMBRANE PROTEIN YHJD"/>
    <property type="match status" value="1"/>
</dbReference>
<feature type="transmembrane region" description="Helical" evidence="7">
    <location>
        <begin position="305"/>
        <end position="329"/>
    </location>
</feature>
<dbReference type="PANTHER" id="PTHR30213">
    <property type="entry name" value="INNER MEMBRANE PROTEIN YHJD"/>
    <property type="match status" value="1"/>
</dbReference>
<proteinExistence type="predicted"/>
<gene>
    <name evidence="8" type="ORF">CRI94_12725</name>
</gene>
<dbReference type="GO" id="GO:0005886">
    <property type="term" value="C:plasma membrane"/>
    <property type="evidence" value="ECO:0007669"/>
    <property type="project" value="UniProtKB-SubCell"/>
</dbReference>
<keyword evidence="4 7" id="KW-1133">Transmembrane helix</keyword>
<comment type="caution">
    <text evidence="8">The sequence shown here is derived from an EMBL/GenBank/DDBJ whole genome shotgun (WGS) entry which is preliminary data.</text>
</comment>
<dbReference type="Pfam" id="PF03631">
    <property type="entry name" value="Virul_fac_BrkB"/>
    <property type="match status" value="1"/>
</dbReference>
<evidence type="ECO:0000256" key="1">
    <source>
        <dbReference type="ARBA" id="ARBA00004651"/>
    </source>
</evidence>
<evidence type="ECO:0000256" key="6">
    <source>
        <dbReference type="SAM" id="MobiDB-lite"/>
    </source>
</evidence>
<evidence type="ECO:0000313" key="8">
    <source>
        <dbReference type="EMBL" id="PEN12862.1"/>
    </source>
</evidence>
<name>A0A2A8CVZ4_9BACT</name>
<feature type="region of interest" description="Disordered" evidence="6">
    <location>
        <begin position="1"/>
        <end position="34"/>
    </location>
</feature>
<feature type="transmembrane region" description="Helical" evidence="7">
    <location>
        <begin position="214"/>
        <end position="234"/>
    </location>
</feature>
<dbReference type="NCBIfam" id="TIGR00765">
    <property type="entry name" value="yihY_not_rbn"/>
    <property type="match status" value="1"/>
</dbReference>
<evidence type="ECO:0000256" key="7">
    <source>
        <dbReference type="SAM" id="Phobius"/>
    </source>
</evidence>
<evidence type="ECO:0000256" key="5">
    <source>
        <dbReference type="ARBA" id="ARBA00023136"/>
    </source>
</evidence>
<feature type="transmembrane region" description="Helical" evidence="7">
    <location>
        <begin position="369"/>
        <end position="394"/>
    </location>
</feature>
<comment type="subcellular location">
    <subcellularLocation>
        <location evidence="1">Cell membrane</location>
        <topology evidence="1">Multi-pass membrane protein</topology>
    </subcellularLocation>
</comment>
<feature type="transmembrane region" description="Helical" evidence="7">
    <location>
        <begin position="266"/>
        <end position="293"/>
    </location>
</feature>
<reference evidence="8 9" key="1">
    <citation type="submission" date="2017-10" db="EMBL/GenBank/DDBJ databases">
        <title>Draft genome of Longibacter Salinarum.</title>
        <authorList>
            <person name="Goh K.M."/>
            <person name="Shamsir M.S."/>
            <person name="Lim S.W."/>
        </authorList>
    </citation>
    <scope>NUCLEOTIDE SEQUENCE [LARGE SCALE GENOMIC DNA]</scope>
    <source>
        <strain evidence="8 9">KCTC 52045</strain>
    </source>
</reference>
<feature type="compositionally biased region" description="Basic residues" evidence="6">
    <location>
        <begin position="17"/>
        <end position="28"/>
    </location>
</feature>
<feature type="transmembrane region" description="Helical" evidence="7">
    <location>
        <begin position="341"/>
        <end position="363"/>
    </location>
</feature>
<sequence>MARSVVSVDHRVSGTVSRHRVKQRRKSRKADGPNRFVALQEKQPGGVWNVVSHEVHSACTSAESVECIYRETEHPRLRSTRNKDLMVPPVQRSDRSFASSDVEKNKTRRETSVDVVRDVLSSERAADVQSVVRQTFSEFVDDDCPRMAAALAYYTVFSLPPLVVIVVTLTGVFLSPETVESWIQTEVGTVIGSGTAEQVQEMAMSAQERVMGGFSLGLILSIAGLLFGATGAFAQMQSALNKAWEVQPDPKRSGVWNLVMKRVLSFGMILVIAFLLLVSLLLSSVLAAVSGQIGELLPSGLSGPFVWLINALVDLLVITALFAAIFRVLPDATLSWRDVAIGAFVTALLFVAGKFLISLYIGHSNPAEVFGAATALALLLVWVYYSAMILFLGAEFTQVWTRRHGHGIQPADGAVRIVTTTAGDEGEEKRKG</sequence>
<evidence type="ECO:0000256" key="2">
    <source>
        <dbReference type="ARBA" id="ARBA00022475"/>
    </source>
</evidence>
<protein>
    <submittedName>
        <fullName evidence="8">Uncharacterized protein</fullName>
    </submittedName>
</protein>
<dbReference type="OrthoDB" id="9797028at2"/>
<keyword evidence="5 7" id="KW-0472">Membrane</keyword>
<dbReference type="Proteomes" id="UP000220102">
    <property type="component" value="Unassembled WGS sequence"/>
</dbReference>
<keyword evidence="3 7" id="KW-0812">Transmembrane</keyword>
<evidence type="ECO:0000256" key="4">
    <source>
        <dbReference type="ARBA" id="ARBA00022989"/>
    </source>
</evidence>
<organism evidence="8 9">
    <name type="scientific">Longibacter salinarum</name>
    <dbReference type="NCBI Taxonomy" id="1850348"/>
    <lineage>
        <taxon>Bacteria</taxon>
        <taxon>Pseudomonadati</taxon>
        <taxon>Rhodothermota</taxon>
        <taxon>Rhodothermia</taxon>
        <taxon>Rhodothermales</taxon>
        <taxon>Salisaetaceae</taxon>
        <taxon>Longibacter</taxon>
    </lineage>
</organism>
<evidence type="ECO:0000313" key="9">
    <source>
        <dbReference type="Proteomes" id="UP000220102"/>
    </source>
</evidence>
<feature type="transmembrane region" description="Helical" evidence="7">
    <location>
        <begin position="151"/>
        <end position="174"/>
    </location>
</feature>
<accession>A0A2A8CVZ4</accession>
<keyword evidence="2" id="KW-1003">Cell membrane</keyword>
<keyword evidence="9" id="KW-1185">Reference proteome</keyword>
<evidence type="ECO:0000256" key="3">
    <source>
        <dbReference type="ARBA" id="ARBA00022692"/>
    </source>
</evidence>
<dbReference type="AlphaFoldDB" id="A0A2A8CVZ4"/>
<dbReference type="InterPro" id="IPR017039">
    <property type="entry name" value="Virul_fac_BrkB"/>
</dbReference>
<dbReference type="EMBL" id="PDEQ01000006">
    <property type="protein sequence ID" value="PEN12862.1"/>
    <property type="molecule type" value="Genomic_DNA"/>
</dbReference>